<reference evidence="4" key="3">
    <citation type="submission" date="2023-08" db="EMBL/GenBank/DDBJ databases">
        <authorList>
            <person name="Sun Q."/>
            <person name="Ohkuma M."/>
        </authorList>
    </citation>
    <scope>NUCLEOTIDE SEQUENCE</scope>
    <source>
        <strain evidence="4">JCM 4205</strain>
    </source>
</reference>
<dbReference type="AlphaFoldDB" id="A0AAV4KBY0"/>
<reference evidence="4 7" key="1">
    <citation type="journal article" date="2014" name="Int. J. Syst. Evol. Microbiol.">
        <title>Complete genome sequence of Corynebacterium casei LMG S-19264T (=DSM 44701T), isolated from a smear-ripened cheese.</title>
        <authorList>
            <consortium name="US DOE Joint Genome Institute (JGI-PGF)"/>
            <person name="Walter F."/>
            <person name="Albersmeier A."/>
            <person name="Kalinowski J."/>
            <person name="Ruckert C."/>
        </authorList>
    </citation>
    <scope>NUCLEOTIDE SEQUENCE [LARGE SCALE GENOMIC DNA]</scope>
    <source>
        <strain evidence="4 7">JCM 4205</strain>
    </source>
</reference>
<sequence length="61" mass="6905">MSSATDKLKGKIKEIAGKAVGDRRLETEGKTDQARAKTQEAVEEVRERTRGIRDSFKRKRS</sequence>
<dbReference type="EMBL" id="CP023693">
    <property type="protein sequence ID" value="QEV34648.1"/>
    <property type="molecule type" value="Genomic_DNA"/>
</dbReference>
<evidence type="ECO:0000313" key="6">
    <source>
        <dbReference type="Proteomes" id="UP000326029"/>
    </source>
</evidence>
<comment type="similarity">
    <text evidence="1">Belongs to the UPF0337 (CsbD) family.</text>
</comment>
<evidence type="ECO:0000313" key="5">
    <source>
        <dbReference type="EMBL" id="QEV34648.1"/>
    </source>
</evidence>
<dbReference type="InterPro" id="IPR008462">
    <property type="entry name" value="CsbD"/>
</dbReference>
<feature type="region of interest" description="Disordered" evidence="2">
    <location>
        <begin position="17"/>
        <end position="61"/>
    </location>
</feature>
<proteinExistence type="inferred from homology"/>
<protein>
    <submittedName>
        <fullName evidence="5">CsbD family protein</fullName>
    </submittedName>
</protein>
<evidence type="ECO:0000313" key="7">
    <source>
        <dbReference type="Proteomes" id="UP000642014"/>
    </source>
</evidence>
<dbReference type="SUPFAM" id="SSF69047">
    <property type="entry name" value="Hypothetical protein YjbJ"/>
    <property type="match status" value="1"/>
</dbReference>
<evidence type="ECO:0000256" key="2">
    <source>
        <dbReference type="SAM" id="MobiDB-lite"/>
    </source>
</evidence>
<dbReference type="Pfam" id="PF05532">
    <property type="entry name" value="CsbD"/>
    <property type="match status" value="1"/>
</dbReference>
<accession>A0AAV4KBY0</accession>
<dbReference type="Gene3D" id="1.10.1470.10">
    <property type="entry name" value="YjbJ"/>
    <property type="match status" value="1"/>
</dbReference>
<evidence type="ECO:0000256" key="1">
    <source>
        <dbReference type="ARBA" id="ARBA00009129"/>
    </source>
</evidence>
<organism evidence="4 7">
    <name type="scientific">Streptomyces cinereoruber</name>
    <dbReference type="NCBI Taxonomy" id="67260"/>
    <lineage>
        <taxon>Bacteria</taxon>
        <taxon>Bacillati</taxon>
        <taxon>Actinomycetota</taxon>
        <taxon>Actinomycetes</taxon>
        <taxon>Kitasatosporales</taxon>
        <taxon>Streptomycetaceae</taxon>
        <taxon>Streptomyces</taxon>
    </lineage>
</organism>
<feature type="domain" description="CsbD-like" evidence="3">
    <location>
        <begin position="4"/>
        <end position="48"/>
    </location>
</feature>
<reference evidence="5 6" key="2">
    <citation type="submission" date="2017-09" db="EMBL/GenBank/DDBJ databases">
        <authorList>
            <person name="Lee N."/>
            <person name="Cho B.-K."/>
        </authorList>
    </citation>
    <scope>NUCLEOTIDE SEQUENCE [LARGE SCALE GENOMIC DNA]</scope>
    <source>
        <strain evidence="5 6">ATCC 19740</strain>
    </source>
</reference>
<evidence type="ECO:0000259" key="3">
    <source>
        <dbReference type="Pfam" id="PF05532"/>
    </source>
</evidence>
<dbReference type="InterPro" id="IPR036629">
    <property type="entry name" value="YjbJ_sf"/>
</dbReference>
<dbReference type="Proteomes" id="UP000326029">
    <property type="component" value="Chromosome"/>
</dbReference>
<gene>
    <name evidence="5" type="ORF">CP977_22830</name>
    <name evidence="4" type="ORF">GCM10010497_03450</name>
</gene>
<dbReference type="RefSeq" id="WP_062752352.1">
    <property type="nucleotide sequence ID" value="NZ_BMSJ01000001.1"/>
</dbReference>
<evidence type="ECO:0000313" key="4">
    <source>
        <dbReference type="EMBL" id="GGR05386.1"/>
    </source>
</evidence>
<dbReference type="GeneID" id="95456598"/>
<dbReference type="Proteomes" id="UP000642014">
    <property type="component" value="Unassembled WGS sequence"/>
</dbReference>
<keyword evidence="6" id="KW-1185">Reference proteome</keyword>
<feature type="compositionally biased region" description="Basic and acidic residues" evidence="2">
    <location>
        <begin position="17"/>
        <end position="55"/>
    </location>
</feature>
<name>A0AAV4KBY0_9ACTN</name>
<dbReference type="EMBL" id="BMSJ01000001">
    <property type="protein sequence ID" value="GGR05386.1"/>
    <property type="molecule type" value="Genomic_DNA"/>
</dbReference>